<feature type="active site" evidence="5">
    <location>
        <position position="77"/>
    </location>
</feature>
<keyword evidence="8" id="KW-0121">Carboxypeptidase</keyword>
<organism evidence="8 10">
    <name type="scientific">Weissella viridescens</name>
    <name type="common">Lactobacillus viridescens</name>
    <dbReference type="NCBI Taxonomy" id="1629"/>
    <lineage>
        <taxon>Bacteria</taxon>
        <taxon>Bacillati</taxon>
        <taxon>Bacillota</taxon>
        <taxon>Bacilli</taxon>
        <taxon>Lactobacillales</taxon>
        <taxon>Lactobacillaceae</taxon>
        <taxon>Weissella</taxon>
    </lineage>
</organism>
<feature type="active site" description="Proton acceptor" evidence="5">
    <location>
        <position position="136"/>
    </location>
</feature>
<dbReference type="Pfam" id="PF07687">
    <property type="entry name" value="M20_dimer"/>
    <property type="match status" value="1"/>
</dbReference>
<protein>
    <recommendedName>
        <fullName evidence="5">N-acetyldiaminopimelate deacetylase</fullName>
        <ecNumber evidence="5">3.5.1.47</ecNumber>
    </recommendedName>
</protein>
<dbReference type="SUPFAM" id="SSF53187">
    <property type="entry name" value="Zn-dependent exopeptidases"/>
    <property type="match status" value="1"/>
</dbReference>
<dbReference type="GO" id="GO:0046872">
    <property type="term" value="F:metal ion binding"/>
    <property type="evidence" value="ECO:0007669"/>
    <property type="project" value="UniProtKB-KW"/>
</dbReference>
<dbReference type="UniPathway" id="UPA00034">
    <property type="reaction ID" value="UER00024"/>
</dbReference>
<dbReference type="InterPro" id="IPR023905">
    <property type="entry name" value="AcetylDAP_deacetylase"/>
</dbReference>
<dbReference type="InterPro" id="IPR036264">
    <property type="entry name" value="Bact_exopeptidase_dim_dom"/>
</dbReference>
<dbReference type="Gene3D" id="3.40.630.10">
    <property type="entry name" value="Zn peptidases"/>
    <property type="match status" value="1"/>
</dbReference>
<dbReference type="GO" id="GO:0009089">
    <property type="term" value="P:lysine biosynthetic process via diaminopimelate"/>
    <property type="evidence" value="ECO:0007669"/>
    <property type="project" value="UniProtKB-UniRule"/>
</dbReference>
<evidence type="ECO:0000256" key="6">
    <source>
        <dbReference type="PIRSR" id="PIRSR005962-1"/>
    </source>
</evidence>
<dbReference type="InterPro" id="IPR011650">
    <property type="entry name" value="Peptidase_M20_dimer"/>
</dbReference>
<reference evidence="8 10" key="1">
    <citation type="journal article" date="2015" name="Genome Announc.">
        <title>Expanding the biotechnology potential of lactobacilli through comparative genomics of 213 strains and associated genera.</title>
        <authorList>
            <person name="Sun Z."/>
            <person name="Harris H.M."/>
            <person name="McCann A."/>
            <person name="Guo C."/>
            <person name="Argimon S."/>
            <person name="Zhang W."/>
            <person name="Yang X."/>
            <person name="Jeffery I.B."/>
            <person name="Cooney J.C."/>
            <person name="Kagawa T.F."/>
            <person name="Liu W."/>
            <person name="Song Y."/>
            <person name="Salvetti E."/>
            <person name="Wrobel A."/>
            <person name="Rasinkangas P."/>
            <person name="Parkhill J."/>
            <person name="Rea M.C."/>
            <person name="O'Sullivan O."/>
            <person name="Ritari J."/>
            <person name="Douillard F.P."/>
            <person name="Paul Ross R."/>
            <person name="Yang R."/>
            <person name="Briner A.E."/>
            <person name="Felis G.E."/>
            <person name="de Vos W.M."/>
            <person name="Barrangou R."/>
            <person name="Klaenhammer T.R."/>
            <person name="Caufield P.W."/>
            <person name="Cui Y."/>
            <person name="Zhang H."/>
            <person name="O'Toole P.W."/>
        </authorList>
    </citation>
    <scope>NUCLEOTIDE SEQUENCE [LARGE SCALE GENOMIC DNA]</scope>
    <source>
        <strain evidence="8 10">DSM 20410</strain>
    </source>
</reference>
<dbReference type="PIRSF" id="PIRSF005962">
    <property type="entry name" value="Pept_M20D_amidohydro"/>
    <property type="match status" value="1"/>
</dbReference>
<dbReference type="GO" id="GO:0050118">
    <property type="term" value="F:N-acetyldiaminopimelate deacetylase activity"/>
    <property type="evidence" value="ECO:0007669"/>
    <property type="project" value="UniProtKB-UniRule"/>
</dbReference>
<dbReference type="GO" id="GO:0004180">
    <property type="term" value="F:carboxypeptidase activity"/>
    <property type="evidence" value="ECO:0007669"/>
    <property type="project" value="UniProtKB-KW"/>
</dbReference>
<dbReference type="Proteomes" id="UP000254621">
    <property type="component" value="Unassembled WGS sequence"/>
</dbReference>
<comment type="function">
    <text evidence="5">Catalyzes the conversion of N-acetyl-diaminopimelate to diaminopimelate and acetate.</text>
</comment>
<dbReference type="EC" id="3.5.1.47" evidence="5"/>
<keyword evidence="6" id="KW-0479">Metal-binding</keyword>
<dbReference type="SUPFAM" id="SSF55031">
    <property type="entry name" value="Bacterial exopeptidase dimerisation domain"/>
    <property type="match status" value="1"/>
</dbReference>
<comment type="cofactor">
    <cofactor evidence="6">
        <name>Mn(2+)</name>
        <dbReference type="ChEBI" id="CHEBI:29035"/>
    </cofactor>
    <text evidence="6">The Mn(2+) ion enhances activity.</text>
</comment>
<dbReference type="InterPro" id="IPR002933">
    <property type="entry name" value="Peptidase_M20"/>
</dbReference>
<feature type="binding site" evidence="6">
    <location>
        <position position="102"/>
    </location>
    <ligand>
        <name>Mn(2+)</name>
        <dbReference type="ChEBI" id="CHEBI:29035"/>
        <label>2</label>
    </ligand>
</feature>
<accession>A0A0R2H1V1</accession>
<dbReference type="OrthoDB" id="9776731at2"/>
<dbReference type="EMBL" id="UHIV01000004">
    <property type="protein sequence ID" value="SUP59057.1"/>
    <property type="molecule type" value="Genomic_DNA"/>
</dbReference>
<keyword evidence="3 5" id="KW-0220">Diaminopimelate biosynthesis</keyword>
<dbReference type="GO" id="GO:0019877">
    <property type="term" value="P:diaminopimelate biosynthetic process"/>
    <property type="evidence" value="ECO:0007669"/>
    <property type="project" value="UniProtKB-UniRule"/>
</dbReference>
<evidence type="ECO:0000313" key="11">
    <source>
        <dbReference type="Proteomes" id="UP000254621"/>
    </source>
</evidence>
<keyword evidence="1 5" id="KW-0028">Amino-acid biosynthesis</keyword>
<name>A0A0R2H1V1_WEIVI</name>
<dbReference type="STRING" id="1629.IV50_GL000197"/>
<evidence type="ECO:0000313" key="10">
    <source>
        <dbReference type="Proteomes" id="UP000051992"/>
    </source>
</evidence>
<dbReference type="FunFam" id="3.30.70.360:FF:000001">
    <property type="entry name" value="N-acetyldiaminopimelate deacetylase"/>
    <property type="match status" value="1"/>
</dbReference>
<dbReference type="InterPro" id="IPR017439">
    <property type="entry name" value="Amidohydrolase"/>
</dbReference>
<dbReference type="Pfam" id="PF01546">
    <property type="entry name" value="Peptidase_M20"/>
    <property type="match status" value="1"/>
</dbReference>
<keyword evidence="10" id="KW-1185">Reference proteome</keyword>
<reference evidence="9 11" key="2">
    <citation type="submission" date="2018-06" db="EMBL/GenBank/DDBJ databases">
        <authorList>
            <consortium name="Pathogen Informatics"/>
            <person name="Doyle S."/>
        </authorList>
    </citation>
    <scope>NUCLEOTIDE SEQUENCE [LARGE SCALE GENOMIC DNA]</scope>
    <source>
        <strain evidence="9 11">NCTC13645</strain>
    </source>
</reference>
<keyword evidence="4 5" id="KW-0457">Lysine biosynthesis</keyword>
<dbReference type="CDD" id="cd05670">
    <property type="entry name" value="M20_Acy1_YkuR-like"/>
    <property type="match status" value="1"/>
</dbReference>
<comment type="similarity">
    <text evidence="5">Belongs to the peptidase M20A family. N-acetyldiaminopimelate deacetylase subfamily.</text>
</comment>
<dbReference type="EMBL" id="JQBM01000001">
    <property type="protein sequence ID" value="KRN46931.1"/>
    <property type="molecule type" value="Genomic_DNA"/>
</dbReference>
<evidence type="ECO:0000256" key="5">
    <source>
        <dbReference type="HAMAP-Rule" id="MF_01692"/>
    </source>
</evidence>
<comment type="pathway">
    <text evidence="5">Amino-acid biosynthesis; L-lysine biosynthesis via DAP pathway; LL-2,6-diaminopimelate from (S)-tetrahydrodipicolinate (acetylase route): step 3/3.</text>
</comment>
<feature type="domain" description="Peptidase M20 dimerisation" evidence="7">
    <location>
        <begin position="183"/>
        <end position="281"/>
    </location>
</feature>
<comment type="catalytic activity">
    <reaction evidence="5">
        <text>N-acetyl-(2S,6S)-2,6-diaminopimelate + H2O = (2S,6S)-2,6-diaminopimelate + acetate</text>
        <dbReference type="Rhea" id="RHEA:20405"/>
        <dbReference type="ChEBI" id="CHEBI:15377"/>
        <dbReference type="ChEBI" id="CHEBI:30089"/>
        <dbReference type="ChEBI" id="CHEBI:57609"/>
        <dbReference type="ChEBI" id="CHEBI:58767"/>
        <dbReference type="EC" id="3.5.1.47"/>
    </reaction>
</comment>
<keyword evidence="2 5" id="KW-0378">Hydrolase</keyword>
<feature type="binding site" evidence="6">
    <location>
        <position position="163"/>
    </location>
    <ligand>
        <name>Mn(2+)</name>
        <dbReference type="ChEBI" id="CHEBI:29035"/>
        <label>2</label>
    </ligand>
</feature>
<keyword evidence="6" id="KW-0464">Manganese</keyword>
<dbReference type="PANTHER" id="PTHR11014:SF98">
    <property type="entry name" value="N-ACETYLDIAMINOPIMELATE DEACETYLASE"/>
    <property type="match status" value="1"/>
</dbReference>
<evidence type="ECO:0000313" key="8">
    <source>
        <dbReference type="EMBL" id="KRN46931.1"/>
    </source>
</evidence>
<feature type="binding site" evidence="6">
    <location>
        <position position="104"/>
    </location>
    <ligand>
        <name>Mn(2+)</name>
        <dbReference type="ChEBI" id="CHEBI:29035"/>
        <label>2</label>
    </ligand>
</feature>
<evidence type="ECO:0000313" key="9">
    <source>
        <dbReference type="EMBL" id="SUP59057.1"/>
    </source>
</evidence>
<sequence>MAEALLDDTQLVEIRRDLHQIPELALQETETHDYLKSVISDWQVPWMEIRDVPELPTAILVRFQGSDPQRTLGYRTDIDGLPIDEATGLPFASKHPGKMHACGHDMHMTVALGVLHYYTVHQPKDNLVFLFQPAEEEEFGGKKLYDLGVFNDEWRPDEFYGLHDNPALPAGQIATRQGTLFAGSCVVRITFSGAGGHAAMPHLTNDALLAGASFVSAVQSIVSRNLNPVDAGVVTFGSFHAGGTVGNIIASEAKLIGTMRGLTQKNLEMMMARMTRIANGVAETFNVDVDLELEQGGYQPVENDPETTARFIDFMENADDVDFSDIDSAMTAEDFGYLLHQIPGTMFWLGVNDPQHNLHQATLSPDEAALVPGVRAITEFLDWRMTQA</sequence>
<dbReference type="HAMAP" id="MF_01692">
    <property type="entry name" value="DapEL"/>
    <property type="match status" value="1"/>
</dbReference>
<evidence type="ECO:0000256" key="4">
    <source>
        <dbReference type="ARBA" id="ARBA00023154"/>
    </source>
</evidence>
<evidence type="ECO:0000259" key="7">
    <source>
        <dbReference type="Pfam" id="PF07687"/>
    </source>
</evidence>
<feature type="binding site" evidence="6">
    <location>
        <position position="359"/>
    </location>
    <ligand>
        <name>Mn(2+)</name>
        <dbReference type="ChEBI" id="CHEBI:29035"/>
        <label>2</label>
    </ligand>
</feature>
<dbReference type="PANTHER" id="PTHR11014">
    <property type="entry name" value="PEPTIDASE M20 FAMILY MEMBER"/>
    <property type="match status" value="1"/>
</dbReference>
<gene>
    <name evidence="8" type="ORF">IV50_GL000197</name>
    <name evidence="9" type="ORF">NCTC13645_01308</name>
</gene>
<evidence type="ECO:0000256" key="2">
    <source>
        <dbReference type="ARBA" id="ARBA00022801"/>
    </source>
</evidence>
<dbReference type="RefSeq" id="WP_057743769.1">
    <property type="nucleotide sequence ID" value="NZ_BJLU01000001.1"/>
</dbReference>
<keyword evidence="8" id="KW-0645">Protease</keyword>
<dbReference type="Gene3D" id="3.30.70.360">
    <property type="match status" value="1"/>
</dbReference>
<proteinExistence type="inferred from homology"/>
<dbReference type="Proteomes" id="UP000051992">
    <property type="component" value="Unassembled WGS sequence"/>
</dbReference>
<dbReference type="PATRIC" id="fig|1629.5.peg.199"/>
<evidence type="ECO:0000256" key="1">
    <source>
        <dbReference type="ARBA" id="ARBA00022605"/>
    </source>
</evidence>
<evidence type="ECO:0000256" key="3">
    <source>
        <dbReference type="ARBA" id="ARBA00022915"/>
    </source>
</evidence>
<feature type="binding site" evidence="6">
    <location>
        <position position="136"/>
    </location>
    <ligand>
        <name>Mn(2+)</name>
        <dbReference type="ChEBI" id="CHEBI:29035"/>
        <label>2</label>
    </ligand>
</feature>
<dbReference type="AlphaFoldDB" id="A0A0R2H1V1"/>
<dbReference type="NCBIfam" id="TIGR01891">
    <property type="entry name" value="amidohydrolases"/>
    <property type="match status" value="1"/>
</dbReference>